<dbReference type="AlphaFoldDB" id="A0A840ZKH9"/>
<evidence type="ECO:0000313" key="2">
    <source>
        <dbReference type="EMBL" id="MBB5758519.1"/>
    </source>
</evidence>
<proteinExistence type="predicted"/>
<protein>
    <submittedName>
        <fullName evidence="2">Uncharacterized protein</fullName>
    </submittedName>
</protein>
<dbReference type="EMBL" id="JACHOP010000014">
    <property type="protein sequence ID" value="MBB5758519.1"/>
    <property type="molecule type" value="Genomic_DNA"/>
</dbReference>
<feature type="region of interest" description="Disordered" evidence="1">
    <location>
        <begin position="156"/>
        <end position="181"/>
    </location>
</feature>
<dbReference type="Proteomes" id="UP000583454">
    <property type="component" value="Unassembled WGS sequence"/>
</dbReference>
<sequence length="181" mass="20273">MPGTYRLAKSSLALLDDHGQYAHWDLPERRLWIKTLPYSRELLREHPLFERSAVAPRFGAYMLGWERSVLKAIRHEEDGEVQALIWRAEGRRFAPGERDSATTTAAAAYGQYGPLYRRGRDWVGLSRRWVWTAGGGRSDGLIVGYYVQQMAGLAEDGTPIPVRPPGPIPEDDEDALGGLAP</sequence>
<reference evidence="2 3" key="1">
    <citation type="submission" date="2020-08" db="EMBL/GenBank/DDBJ databases">
        <title>Genomic Encyclopedia of Type Strains, Phase IV (KMG-IV): sequencing the most valuable type-strain genomes for metagenomic binning, comparative biology and taxonomic classification.</title>
        <authorList>
            <person name="Goeker M."/>
        </authorList>
    </citation>
    <scope>NUCLEOTIDE SEQUENCE [LARGE SCALE GENOMIC DNA]</scope>
    <source>
        <strain evidence="2 3">DSM 2163</strain>
    </source>
</reference>
<organism evidence="2 3">
    <name type="scientific">Methylorubrum rhodinum</name>
    <dbReference type="NCBI Taxonomy" id="29428"/>
    <lineage>
        <taxon>Bacteria</taxon>
        <taxon>Pseudomonadati</taxon>
        <taxon>Pseudomonadota</taxon>
        <taxon>Alphaproteobacteria</taxon>
        <taxon>Hyphomicrobiales</taxon>
        <taxon>Methylobacteriaceae</taxon>
        <taxon>Methylorubrum</taxon>
    </lineage>
</organism>
<evidence type="ECO:0000256" key="1">
    <source>
        <dbReference type="SAM" id="MobiDB-lite"/>
    </source>
</evidence>
<evidence type="ECO:0000313" key="3">
    <source>
        <dbReference type="Proteomes" id="UP000583454"/>
    </source>
</evidence>
<gene>
    <name evidence="2" type="ORF">HNR00_003241</name>
</gene>
<name>A0A840ZKH9_9HYPH</name>
<comment type="caution">
    <text evidence="2">The sequence shown here is derived from an EMBL/GenBank/DDBJ whole genome shotgun (WGS) entry which is preliminary data.</text>
</comment>
<dbReference type="RefSeq" id="WP_183571029.1">
    <property type="nucleotide sequence ID" value="NZ_JACHOP010000014.1"/>
</dbReference>
<accession>A0A840ZKH9</accession>
<keyword evidence="3" id="KW-1185">Reference proteome</keyword>